<sequence length="51" mass="5936">MMDLKSRTSHFISPHTHTRINMVKVVYLHHIHSNAIVLKEPKLQQSIEACD</sequence>
<reference evidence="1 2" key="1">
    <citation type="journal article" date="2020" name="IScience">
        <title>Genome Sequencing of the Endangered Kingdonia uniflora (Circaeasteraceae, Ranunculales) Reveals Potential Mechanisms of Evolutionary Specialization.</title>
        <authorList>
            <person name="Sun Y."/>
            <person name="Deng T."/>
            <person name="Zhang A."/>
            <person name="Moore M.J."/>
            <person name="Landis J.B."/>
            <person name="Lin N."/>
            <person name="Zhang H."/>
            <person name="Zhang X."/>
            <person name="Huang J."/>
            <person name="Zhang X."/>
            <person name="Sun H."/>
            <person name="Wang H."/>
        </authorList>
    </citation>
    <scope>NUCLEOTIDE SEQUENCE [LARGE SCALE GENOMIC DNA]</scope>
    <source>
        <strain evidence="1">TB1705</strain>
        <tissue evidence="1">Leaf</tissue>
    </source>
</reference>
<dbReference type="Proteomes" id="UP000541444">
    <property type="component" value="Unassembled WGS sequence"/>
</dbReference>
<dbReference type="AlphaFoldDB" id="A0A7J7M5Q0"/>
<accession>A0A7J7M5Q0</accession>
<comment type="caution">
    <text evidence="1">The sequence shown here is derived from an EMBL/GenBank/DDBJ whole genome shotgun (WGS) entry which is preliminary data.</text>
</comment>
<keyword evidence="2" id="KW-1185">Reference proteome</keyword>
<protein>
    <submittedName>
        <fullName evidence="1">Uncharacterized protein</fullName>
    </submittedName>
</protein>
<name>A0A7J7M5Q0_9MAGN</name>
<organism evidence="1 2">
    <name type="scientific">Kingdonia uniflora</name>
    <dbReference type="NCBI Taxonomy" id="39325"/>
    <lineage>
        <taxon>Eukaryota</taxon>
        <taxon>Viridiplantae</taxon>
        <taxon>Streptophyta</taxon>
        <taxon>Embryophyta</taxon>
        <taxon>Tracheophyta</taxon>
        <taxon>Spermatophyta</taxon>
        <taxon>Magnoliopsida</taxon>
        <taxon>Ranunculales</taxon>
        <taxon>Circaeasteraceae</taxon>
        <taxon>Kingdonia</taxon>
    </lineage>
</organism>
<evidence type="ECO:0000313" key="1">
    <source>
        <dbReference type="EMBL" id="KAF6150162.1"/>
    </source>
</evidence>
<gene>
    <name evidence="1" type="ORF">GIB67_023117</name>
</gene>
<proteinExistence type="predicted"/>
<dbReference type="EMBL" id="JACGCM010001753">
    <property type="protein sequence ID" value="KAF6150162.1"/>
    <property type="molecule type" value="Genomic_DNA"/>
</dbReference>
<evidence type="ECO:0000313" key="2">
    <source>
        <dbReference type="Proteomes" id="UP000541444"/>
    </source>
</evidence>